<dbReference type="EMBL" id="JAUJFL010000003">
    <property type="protein sequence ID" value="KAK2606623.1"/>
    <property type="molecule type" value="Genomic_DNA"/>
</dbReference>
<keyword evidence="4" id="KW-1185">Reference proteome</keyword>
<keyword evidence="2" id="KW-0472">Membrane</keyword>
<feature type="transmembrane region" description="Helical" evidence="2">
    <location>
        <begin position="424"/>
        <end position="444"/>
    </location>
</feature>
<dbReference type="AlphaFoldDB" id="A0AAD9W2P1"/>
<accession>A0AAD9W2P1</accession>
<feature type="region of interest" description="Disordered" evidence="1">
    <location>
        <begin position="77"/>
        <end position="115"/>
    </location>
</feature>
<feature type="transmembrane region" description="Helical" evidence="2">
    <location>
        <begin position="456"/>
        <end position="478"/>
    </location>
</feature>
<sequence length="502" mass="57004">MHLDPNQQRLFVSWTVRRSLSCGRYPHGRIGTIGYRILALRDGETETIIQRIETRRATFGQERADELFKSSFNEKRRSYSWPNGKQLTPGSNVSSKHEASLKETKGSSRAGRGLRHMPFDKETFSEIGRKFFVHGSISRAVSRANVPLFSRARLSMGISVQDYCLDEDNKSKHDAIVYNCRSANTWSNDLALTATYFHRGQLTYGILLGCTADVERRVLNRVSLAKEQGFHPLLLAGIFSEIERERLIEVVDTTIDRIEGAIFDLDSRGSVLDEPEAPPALLPGDDGLQHPDGERYERRTAWLNTTFLQNRLNIWKRQVLKMIEHVDELCAEPATDCGGSSPPLREAQCALGAVTDADWSFTRTSCLIKERLQSLVEELDEKIEDCNMRVEGMAMATQWAHGDTNMDIARAAGRDSSQMRSISLVTMVFLPGTFFATVFSMTFFDWGDGGASVSTYIWIYVLVTVLFTFVTLLAWWYFLIRRRKQSRAADPPLRNWQKIICC</sequence>
<evidence type="ECO:0000313" key="3">
    <source>
        <dbReference type="EMBL" id="KAK2606623.1"/>
    </source>
</evidence>
<feature type="compositionally biased region" description="Basic and acidic residues" evidence="1">
    <location>
        <begin position="95"/>
        <end position="106"/>
    </location>
</feature>
<feature type="compositionally biased region" description="Polar residues" evidence="1">
    <location>
        <begin position="80"/>
        <end position="94"/>
    </location>
</feature>
<organism evidence="3 4">
    <name type="scientific">Phomopsis amygdali</name>
    <name type="common">Fusicoccum amygdali</name>
    <dbReference type="NCBI Taxonomy" id="1214568"/>
    <lineage>
        <taxon>Eukaryota</taxon>
        <taxon>Fungi</taxon>
        <taxon>Dikarya</taxon>
        <taxon>Ascomycota</taxon>
        <taxon>Pezizomycotina</taxon>
        <taxon>Sordariomycetes</taxon>
        <taxon>Sordariomycetidae</taxon>
        <taxon>Diaporthales</taxon>
        <taxon>Diaporthaceae</taxon>
        <taxon>Diaporthe</taxon>
    </lineage>
</organism>
<keyword evidence="2" id="KW-0812">Transmembrane</keyword>
<dbReference type="Gene3D" id="1.20.58.340">
    <property type="entry name" value="Magnesium transport protein CorA, transmembrane region"/>
    <property type="match status" value="1"/>
</dbReference>
<proteinExistence type="predicted"/>
<name>A0AAD9W2P1_PHOAM</name>
<evidence type="ECO:0000313" key="4">
    <source>
        <dbReference type="Proteomes" id="UP001265746"/>
    </source>
</evidence>
<keyword evidence="2" id="KW-1133">Transmembrane helix</keyword>
<reference evidence="3" key="1">
    <citation type="submission" date="2023-06" db="EMBL/GenBank/DDBJ databases">
        <authorList>
            <person name="Noh H."/>
        </authorList>
    </citation>
    <scope>NUCLEOTIDE SEQUENCE</scope>
    <source>
        <strain evidence="3">DUCC20226</strain>
    </source>
</reference>
<comment type="caution">
    <text evidence="3">The sequence shown here is derived from an EMBL/GenBank/DDBJ whole genome shotgun (WGS) entry which is preliminary data.</text>
</comment>
<dbReference type="Proteomes" id="UP001265746">
    <property type="component" value="Unassembled WGS sequence"/>
</dbReference>
<evidence type="ECO:0000256" key="1">
    <source>
        <dbReference type="SAM" id="MobiDB-lite"/>
    </source>
</evidence>
<evidence type="ECO:0000256" key="2">
    <source>
        <dbReference type="SAM" id="Phobius"/>
    </source>
</evidence>
<gene>
    <name evidence="3" type="ORF">N8I77_005358</name>
</gene>
<protein>
    <submittedName>
        <fullName evidence="3">Uncharacterized protein</fullName>
    </submittedName>
</protein>